<feature type="signal peptide" evidence="2">
    <location>
        <begin position="1"/>
        <end position="21"/>
    </location>
</feature>
<feature type="compositionally biased region" description="Polar residues" evidence="1">
    <location>
        <begin position="52"/>
        <end position="70"/>
    </location>
</feature>
<evidence type="ECO:0000256" key="1">
    <source>
        <dbReference type="SAM" id="MobiDB-lite"/>
    </source>
</evidence>
<dbReference type="InterPro" id="IPR006311">
    <property type="entry name" value="TAT_signal"/>
</dbReference>
<keyword evidence="2" id="KW-0732">Signal</keyword>
<protein>
    <recommendedName>
        <fullName evidence="5">Secreted protein</fullName>
    </recommendedName>
</protein>
<feature type="chain" id="PRO_5040109044" description="Secreted protein" evidence="2">
    <location>
        <begin position="22"/>
        <end position="70"/>
    </location>
</feature>
<feature type="region of interest" description="Disordered" evidence="1">
    <location>
        <begin position="21"/>
        <end position="70"/>
    </location>
</feature>
<dbReference type="AlphaFoldDB" id="A0A9Q3VKE7"/>
<dbReference type="EMBL" id="JAJSBI010000002">
    <property type="protein sequence ID" value="MCD9872933.1"/>
    <property type="molecule type" value="Genomic_DNA"/>
</dbReference>
<gene>
    <name evidence="3" type="ORF">LJ657_04480</name>
</gene>
<evidence type="ECO:0008006" key="5">
    <source>
        <dbReference type="Google" id="ProtNLM"/>
    </source>
</evidence>
<dbReference type="RefSeq" id="WP_232646894.1">
    <property type="nucleotide sequence ID" value="NZ_JAJSBI010000002.1"/>
</dbReference>
<reference evidence="3" key="1">
    <citation type="submission" date="2021-12" db="EMBL/GenBank/DDBJ databases">
        <authorList>
            <person name="Lee J.-H."/>
            <person name="Kim S.-B."/>
        </authorList>
    </citation>
    <scope>NUCLEOTIDE SEQUENCE</scope>
    <source>
        <strain evidence="3">NR30</strain>
    </source>
</reference>
<sequence length="70" mass="7215">MRNTRTSLTRRTALVTATVTAARAPAPSSSHQRAGTAARGCSRISAWPPQVSPASFTPSSCTATATTRAV</sequence>
<keyword evidence="4" id="KW-1185">Reference proteome</keyword>
<feature type="compositionally biased region" description="Low complexity" evidence="1">
    <location>
        <begin position="21"/>
        <end position="30"/>
    </location>
</feature>
<evidence type="ECO:0000313" key="4">
    <source>
        <dbReference type="Proteomes" id="UP001108029"/>
    </source>
</evidence>
<dbReference type="PROSITE" id="PS51318">
    <property type="entry name" value="TAT"/>
    <property type="match status" value="1"/>
</dbReference>
<comment type="caution">
    <text evidence="3">The sequence shown here is derived from an EMBL/GenBank/DDBJ whole genome shotgun (WGS) entry which is preliminary data.</text>
</comment>
<evidence type="ECO:0000313" key="3">
    <source>
        <dbReference type="EMBL" id="MCD9872933.1"/>
    </source>
</evidence>
<dbReference type="Proteomes" id="UP001108029">
    <property type="component" value="Unassembled WGS sequence"/>
</dbReference>
<accession>A0A9Q3VKE7</accession>
<proteinExistence type="predicted"/>
<evidence type="ECO:0000256" key="2">
    <source>
        <dbReference type="SAM" id="SignalP"/>
    </source>
</evidence>
<organism evidence="3 4">
    <name type="scientific">Streptomyces guryensis</name>
    <dbReference type="NCBI Taxonomy" id="2886947"/>
    <lineage>
        <taxon>Bacteria</taxon>
        <taxon>Bacillati</taxon>
        <taxon>Actinomycetota</taxon>
        <taxon>Actinomycetes</taxon>
        <taxon>Kitasatosporales</taxon>
        <taxon>Streptomycetaceae</taxon>
        <taxon>Streptomyces</taxon>
    </lineage>
</organism>
<name>A0A9Q3VKE7_9ACTN</name>